<evidence type="ECO:0000313" key="2">
    <source>
        <dbReference type="EMBL" id="KZT73919.1"/>
    </source>
</evidence>
<dbReference type="EMBL" id="KV429035">
    <property type="protein sequence ID" value="KZT73919.1"/>
    <property type="molecule type" value="Genomic_DNA"/>
</dbReference>
<feature type="signal peptide" evidence="1">
    <location>
        <begin position="1"/>
        <end position="18"/>
    </location>
</feature>
<feature type="chain" id="PRO_5007867278" evidence="1">
    <location>
        <begin position="19"/>
        <end position="171"/>
    </location>
</feature>
<dbReference type="Proteomes" id="UP000076727">
    <property type="component" value="Unassembled WGS sequence"/>
</dbReference>
<sequence length="171" mass="18548">MKFTTLTSALACVVSVLAQGTINQPVAWTAIAPSSVFNFSYSINADYCKSSYGYAVYIVTETPVNTEPAQQYMSGYYLGHYDAENYPAVPYPTNPAPPNFTMPNFADSQGGFGAGKSASNATFNIMVMEEWDDCEGALGRKISMTMNPVVYNATEGYQAEMNAETIARRSA</sequence>
<proteinExistence type="predicted"/>
<name>A0A165TTB8_9APHY</name>
<reference evidence="2 3" key="1">
    <citation type="journal article" date="2016" name="Mol. Biol. Evol.">
        <title>Comparative Genomics of Early-Diverging Mushroom-Forming Fungi Provides Insights into the Origins of Lignocellulose Decay Capabilities.</title>
        <authorList>
            <person name="Nagy L.G."/>
            <person name="Riley R."/>
            <person name="Tritt A."/>
            <person name="Adam C."/>
            <person name="Daum C."/>
            <person name="Floudas D."/>
            <person name="Sun H."/>
            <person name="Yadav J.S."/>
            <person name="Pangilinan J."/>
            <person name="Larsson K.H."/>
            <person name="Matsuura K."/>
            <person name="Barry K."/>
            <person name="Labutti K."/>
            <person name="Kuo R."/>
            <person name="Ohm R.A."/>
            <person name="Bhattacharya S.S."/>
            <person name="Shirouzu T."/>
            <person name="Yoshinaga Y."/>
            <person name="Martin F.M."/>
            <person name="Grigoriev I.V."/>
            <person name="Hibbett D.S."/>
        </authorList>
    </citation>
    <scope>NUCLEOTIDE SEQUENCE [LARGE SCALE GENOMIC DNA]</scope>
    <source>
        <strain evidence="2 3">L-15889</strain>
    </source>
</reference>
<accession>A0A165TTB8</accession>
<gene>
    <name evidence="2" type="ORF">DAEQUDRAFT_721410</name>
</gene>
<keyword evidence="3" id="KW-1185">Reference proteome</keyword>
<keyword evidence="1" id="KW-0732">Signal</keyword>
<evidence type="ECO:0000313" key="3">
    <source>
        <dbReference type="Proteomes" id="UP000076727"/>
    </source>
</evidence>
<dbReference type="AlphaFoldDB" id="A0A165TTB8"/>
<evidence type="ECO:0000256" key="1">
    <source>
        <dbReference type="SAM" id="SignalP"/>
    </source>
</evidence>
<organism evidence="2 3">
    <name type="scientific">Daedalea quercina L-15889</name>
    <dbReference type="NCBI Taxonomy" id="1314783"/>
    <lineage>
        <taxon>Eukaryota</taxon>
        <taxon>Fungi</taxon>
        <taxon>Dikarya</taxon>
        <taxon>Basidiomycota</taxon>
        <taxon>Agaricomycotina</taxon>
        <taxon>Agaricomycetes</taxon>
        <taxon>Polyporales</taxon>
        <taxon>Fomitopsis</taxon>
    </lineage>
</organism>
<protein>
    <submittedName>
        <fullName evidence="2">Uncharacterized protein</fullName>
    </submittedName>
</protein>
<dbReference type="OrthoDB" id="3944184at2759"/>